<dbReference type="Gene3D" id="3.60.10.10">
    <property type="entry name" value="Endonuclease/exonuclease/phosphatase"/>
    <property type="match status" value="1"/>
</dbReference>
<dbReference type="Proteomes" id="UP000237640">
    <property type="component" value="Unassembled WGS sequence"/>
</dbReference>
<accession>A0A2T0MJT3</accession>
<proteinExistence type="predicted"/>
<dbReference type="GO" id="GO:0003824">
    <property type="term" value="F:catalytic activity"/>
    <property type="evidence" value="ECO:0007669"/>
    <property type="project" value="InterPro"/>
</dbReference>
<feature type="domain" description="Endonuclease/exonuclease/phosphatase" evidence="1">
    <location>
        <begin position="8"/>
        <end position="244"/>
    </location>
</feature>
<gene>
    <name evidence="2" type="ORF">CLV81_1776</name>
</gene>
<dbReference type="PANTHER" id="PTHR42834">
    <property type="entry name" value="ENDONUCLEASE/EXONUCLEASE/PHOSPHATASE FAMILY PROTEIN (AFU_ORTHOLOGUE AFUA_3G09210)"/>
    <property type="match status" value="1"/>
</dbReference>
<sequence length="361" mass="40709">MPDINFGWWNLQNFFDTDDDPISNDFAFGNSDFYTESVFNAKKTNLATGLEMIWPNEGIDLLTVCEIEKDSLLQDLVDLVGNSNLQVVQDLSGTNDLRGIDVAMAFNPNKLSVVSVESHLVHLRYRTRDLFEVVFRVNQTNEEFTVIACHWPSRSQGRYESEPLRIAVAEHVAYLVEDYVKVTPEEYANLKNANNLQPVIDKWEGKVIVVGDLNDEPFDRSVVQNLKATWDLDRVKGATNDIDGFKDQVSQYRGQDVFLYNISAAALRDPLGGTGTYFLDGLRGGGKMSNRYQVLDQLIVTRGLLSGNGLTANLDTFEIIADDPLATSSKRPKRFTFKKDLNNPDPKGFSDHLPLRIKLNF</sequence>
<dbReference type="AlphaFoldDB" id="A0A2T0MJT3"/>
<dbReference type="Pfam" id="PF19580">
    <property type="entry name" value="Exo_endo_phos_3"/>
    <property type="match status" value="1"/>
</dbReference>
<reference evidence="2 3" key="1">
    <citation type="submission" date="2018-03" db="EMBL/GenBank/DDBJ databases">
        <title>Genomic Encyclopedia of Archaeal and Bacterial Type Strains, Phase II (KMG-II): from individual species to whole genera.</title>
        <authorList>
            <person name="Goeker M."/>
        </authorList>
    </citation>
    <scope>NUCLEOTIDE SEQUENCE [LARGE SCALE GENOMIC DNA]</scope>
    <source>
        <strain evidence="2 3">DSM 25027</strain>
    </source>
</reference>
<evidence type="ECO:0000313" key="3">
    <source>
        <dbReference type="Proteomes" id="UP000237640"/>
    </source>
</evidence>
<name>A0A2T0MJT3_9FLAO</name>
<evidence type="ECO:0000259" key="1">
    <source>
        <dbReference type="Pfam" id="PF19580"/>
    </source>
</evidence>
<dbReference type="EMBL" id="PVYX01000001">
    <property type="protein sequence ID" value="PRX57766.1"/>
    <property type="molecule type" value="Genomic_DNA"/>
</dbReference>
<evidence type="ECO:0000313" key="2">
    <source>
        <dbReference type="EMBL" id="PRX57766.1"/>
    </source>
</evidence>
<organism evidence="2 3">
    <name type="scientific">Flagellimonas meridianipacifica</name>
    <dbReference type="NCBI Taxonomy" id="1080225"/>
    <lineage>
        <taxon>Bacteria</taxon>
        <taxon>Pseudomonadati</taxon>
        <taxon>Bacteroidota</taxon>
        <taxon>Flavobacteriia</taxon>
        <taxon>Flavobacteriales</taxon>
        <taxon>Flavobacteriaceae</taxon>
        <taxon>Flagellimonas</taxon>
    </lineage>
</organism>
<keyword evidence="3" id="KW-1185">Reference proteome</keyword>
<dbReference type="InterPro" id="IPR036691">
    <property type="entry name" value="Endo/exonu/phosph_ase_sf"/>
</dbReference>
<dbReference type="OrthoDB" id="9802724at2"/>
<dbReference type="RefSeq" id="WP_106144636.1">
    <property type="nucleotide sequence ID" value="NZ_PVYX01000001.1"/>
</dbReference>
<dbReference type="PANTHER" id="PTHR42834:SF1">
    <property type="entry name" value="ENDONUCLEASE_EXONUCLEASE_PHOSPHATASE FAMILY PROTEIN (AFU_ORTHOLOGUE AFUA_3G09210)"/>
    <property type="match status" value="1"/>
</dbReference>
<protein>
    <recommendedName>
        <fullName evidence="1">Endonuclease/exonuclease/phosphatase domain-containing protein</fullName>
    </recommendedName>
</protein>
<dbReference type="InterPro" id="IPR005135">
    <property type="entry name" value="Endo/exonuclease/phosphatase"/>
</dbReference>
<comment type="caution">
    <text evidence="2">The sequence shown here is derived from an EMBL/GenBank/DDBJ whole genome shotgun (WGS) entry which is preliminary data.</text>
</comment>
<dbReference type="SUPFAM" id="SSF56219">
    <property type="entry name" value="DNase I-like"/>
    <property type="match status" value="1"/>
</dbReference>